<gene>
    <name evidence="5 8" type="primary">rimM</name>
    <name evidence="8" type="ORF">DX908_09300</name>
</gene>
<dbReference type="OrthoDB" id="9788191at2"/>
<keyword evidence="1 5" id="KW-0963">Cytoplasm</keyword>
<dbReference type="InterPro" id="IPR002676">
    <property type="entry name" value="RimM_N"/>
</dbReference>
<dbReference type="Gene3D" id="2.40.30.60">
    <property type="entry name" value="RimM"/>
    <property type="match status" value="1"/>
</dbReference>
<dbReference type="Pfam" id="PF24986">
    <property type="entry name" value="PRC_RimM"/>
    <property type="match status" value="1"/>
</dbReference>
<feature type="domain" description="RimM N-terminal" evidence="6">
    <location>
        <begin position="9"/>
        <end position="88"/>
    </location>
</feature>
<organism evidence="8 9">
    <name type="scientific">Parvularcula marina</name>
    <dbReference type="NCBI Taxonomy" id="2292771"/>
    <lineage>
        <taxon>Bacteria</taxon>
        <taxon>Pseudomonadati</taxon>
        <taxon>Pseudomonadota</taxon>
        <taxon>Alphaproteobacteria</taxon>
        <taxon>Parvularculales</taxon>
        <taxon>Parvularculaceae</taxon>
        <taxon>Parvularcula</taxon>
    </lineage>
</organism>
<dbReference type="RefSeq" id="WP_116392067.1">
    <property type="nucleotide sequence ID" value="NZ_QUQO01000001.1"/>
</dbReference>
<accession>A0A371RJ11</accession>
<evidence type="ECO:0000256" key="4">
    <source>
        <dbReference type="ARBA" id="ARBA00023186"/>
    </source>
</evidence>
<reference evidence="8 9" key="1">
    <citation type="submission" date="2018-08" db="EMBL/GenBank/DDBJ databases">
        <title>Parvularcula sp. SM1705, isolated from surface water of the South Sea China.</title>
        <authorList>
            <person name="Sun L."/>
        </authorList>
    </citation>
    <scope>NUCLEOTIDE SEQUENCE [LARGE SCALE GENOMIC DNA]</scope>
    <source>
        <strain evidence="8 9">SM1705</strain>
    </source>
</reference>
<keyword evidence="9" id="KW-1185">Reference proteome</keyword>
<evidence type="ECO:0000256" key="2">
    <source>
        <dbReference type="ARBA" id="ARBA00022517"/>
    </source>
</evidence>
<dbReference type="GO" id="GO:0006364">
    <property type="term" value="P:rRNA processing"/>
    <property type="evidence" value="ECO:0007669"/>
    <property type="project" value="UniProtKB-UniRule"/>
</dbReference>
<keyword evidence="2 5" id="KW-0690">Ribosome biogenesis</keyword>
<evidence type="ECO:0000259" key="6">
    <source>
        <dbReference type="Pfam" id="PF01782"/>
    </source>
</evidence>
<evidence type="ECO:0000313" key="8">
    <source>
        <dbReference type="EMBL" id="RFB05435.1"/>
    </source>
</evidence>
<dbReference type="InterPro" id="IPR011033">
    <property type="entry name" value="PRC_barrel-like_sf"/>
</dbReference>
<evidence type="ECO:0000256" key="3">
    <source>
        <dbReference type="ARBA" id="ARBA00022552"/>
    </source>
</evidence>
<dbReference type="AlphaFoldDB" id="A0A371RJ11"/>
<comment type="subunit">
    <text evidence="5">Binds ribosomal protein uS19.</text>
</comment>
<keyword evidence="4 5" id="KW-0143">Chaperone</keyword>
<evidence type="ECO:0000313" key="9">
    <source>
        <dbReference type="Proteomes" id="UP000264589"/>
    </source>
</evidence>
<dbReference type="HAMAP" id="MF_00014">
    <property type="entry name" value="Ribosome_mat_RimM"/>
    <property type="match status" value="1"/>
</dbReference>
<dbReference type="SUPFAM" id="SSF50346">
    <property type="entry name" value="PRC-barrel domain"/>
    <property type="match status" value="1"/>
</dbReference>
<dbReference type="PANTHER" id="PTHR33692">
    <property type="entry name" value="RIBOSOME MATURATION FACTOR RIMM"/>
    <property type="match status" value="1"/>
</dbReference>
<dbReference type="GO" id="GO:0043022">
    <property type="term" value="F:ribosome binding"/>
    <property type="evidence" value="ECO:0007669"/>
    <property type="project" value="InterPro"/>
</dbReference>
<sequence length="179" mass="19035">MSNTPRMVVVGQFAGTHGVRGGFKLRSFTEQPADIAAYGPVATEDGRKLTIKLVRELKPGLFLCSAPEITTPEEGDAYKGALLHVARELLPPPDEDEFYLDDLIGMTAVTPEGEPAGQVKAVVNYGAGDLVELSQVPGRKGAVLLPFTKEAVPEIDLAGGQLTVILPEEDDELPPDDAV</sequence>
<dbReference type="Proteomes" id="UP000264589">
    <property type="component" value="Unassembled WGS sequence"/>
</dbReference>
<evidence type="ECO:0000259" key="7">
    <source>
        <dbReference type="Pfam" id="PF24986"/>
    </source>
</evidence>
<dbReference type="FunCoup" id="A0A371RJ11">
    <property type="interactions" value="411"/>
</dbReference>
<evidence type="ECO:0000256" key="5">
    <source>
        <dbReference type="HAMAP-Rule" id="MF_00014"/>
    </source>
</evidence>
<dbReference type="Pfam" id="PF01782">
    <property type="entry name" value="RimM"/>
    <property type="match status" value="1"/>
</dbReference>
<dbReference type="Gene3D" id="2.30.30.240">
    <property type="entry name" value="PRC-barrel domain"/>
    <property type="match status" value="1"/>
</dbReference>
<evidence type="ECO:0000256" key="1">
    <source>
        <dbReference type="ARBA" id="ARBA00022490"/>
    </source>
</evidence>
<comment type="domain">
    <text evidence="5">The PRC barrel domain binds ribosomal protein uS19.</text>
</comment>
<dbReference type="InterPro" id="IPR011961">
    <property type="entry name" value="RimM"/>
</dbReference>
<protein>
    <recommendedName>
        <fullName evidence="5">Ribosome maturation factor RimM</fullName>
    </recommendedName>
</protein>
<dbReference type="EMBL" id="QUQO01000001">
    <property type="protein sequence ID" value="RFB05435.1"/>
    <property type="molecule type" value="Genomic_DNA"/>
</dbReference>
<dbReference type="InterPro" id="IPR009000">
    <property type="entry name" value="Transl_B-barrel_sf"/>
</dbReference>
<proteinExistence type="inferred from homology"/>
<dbReference type="PANTHER" id="PTHR33692:SF1">
    <property type="entry name" value="RIBOSOME MATURATION FACTOR RIMM"/>
    <property type="match status" value="1"/>
</dbReference>
<dbReference type="NCBIfam" id="TIGR02273">
    <property type="entry name" value="16S_RimM"/>
    <property type="match status" value="1"/>
</dbReference>
<dbReference type="InParanoid" id="A0A371RJ11"/>
<keyword evidence="3 5" id="KW-0698">rRNA processing</keyword>
<comment type="function">
    <text evidence="5">An accessory protein needed during the final step in the assembly of 30S ribosomal subunit, possibly for assembly of the head region. Essential for efficient processing of 16S rRNA. May be needed both before and after RbfA during the maturation of 16S rRNA. It has affinity for free ribosomal 30S subunits but not for 70S ribosomes.</text>
</comment>
<comment type="subcellular location">
    <subcellularLocation>
        <location evidence="5">Cytoplasm</location>
    </subcellularLocation>
</comment>
<dbReference type="GO" id="GO:0005737">
    <property type="term" value="C:cytoplasm"/>
    <property type="evidence" value="ECO:0007669"/>
    <property type="project" value="UniProtKB-SubCell"/>
</dbReference>
<dbReference type="GO" id="GO:0005840">
    <property type="term" value="C:ribosome"/>
    <property type="evidence" value="ECO:0007669"/>
    <property type="project" value="InterPro"/>
</dbReference>
<comment type="similarity">
    <text evidence="5">Belongs to the RimM family.</text>
</comment>
<dbReference type="GO" id="GO:0042274">
    <property type="term" value="P:ribosomal small subunit biogenesis"/>
    <property type="evidence" value="ECO:0007669"/>
    <property type="project" value="UniProtKB-UniRule"/>
</dbReference>
<dbReference type="SUPFAM" id="SSF50447">
    <property type="entry name" value="Translation proteins"/>
    <property type="match status" value="1"/>
</dbReference>
<dbReference type="InterPro" id="IPR036976">
    <property type="entry name" value="RimM_N_sf"/>
</dbReference>
<dbReference type="InterPro" id="IPR056792">
    <property type="entry name" value="PRC_RimM"/>
</dbReference>
<name>A0A371RJ11_9PROT</name>
<comment type="caution">
    <text evidence="8">The sequence shown here is derived from an EMBL/GenBank/DDBJ whole genome shotgun (WGS) entry which is preliminary data.</text>
</comment>
<feature type="domain" description="Ribosome maturation factor RimM PRC barrel" evidence="7">
    <location>
        <begin position="101"/>
        <end position="169"/>
    </location>
</feature>